<keyword evidence="2" id="KW-1185">Reference proteome</keyword>
<proteinExistence type="predicted"/>
<protein>
    <submittedName>
        <fullName evidence="1">Uncharacterized protein</fullName>
    </submittedName>
</protein>
<dbReference type="Proteomes" id="UP001177021">
    <property type="component" value="Unassembled WGS sequence"/>
</dbReference>
<dbReference type="EMBL" id="CASHSV030000206">
    <property type="protein sequence ID" value="CAJ2652796.1"/>
    <property type="molecule type" value="Genomic_DNA"/>
</dbReference>
<evidence type="ECO:0000313" key="2">
    <source>
        <dbReference type="Proteomes" id="UP001177021"/>
    </source>
</evidence>
<gene>
    <name evidence="1" type="ORF">MILVUS5_LOCUS20230</name>
</gene>
<accession>A0ACB0K6F1</accession>
<sequence length="71" mass="7850">MSPLHICAHLCSAANQLVASCRRPAMNRVFHSPLRATLLQGTGLLENMKDACLVWQLAEDLLRLIGLSCYN</sequence>
<evidence type="ECO:0000313" key="1">
    <source>
        <dbReference type="EMBL" id="CAJ2652796.1"/>
    </source>
</evidence>
<comment type="caution">
    <text evidence="1">The sequence shown here is derived from an EMBL/GenBank/DDBJ whole genome shotgun (WGS) entry which is preliminary data.</text>
</comment>
<organism evidence="1 2">
    <name type="scientific">Trifolium pratense</name>
    <name type="common">Red clover</name>
    <dbReference type="NCBI Taxonomy" id="57577"/>
    <lineage>
        <taxon>Eukaryota</taxon>
        <taxon>Viridiplantae</taxon>
        <taxon>Streptophyta</taxon>
        <taxon>Embryophyta</taxon>
        <taxon>Tracheophyta</taxon>
        <taxon>Spermatophyta</taxon>
        <taxon>Magnoliopsida</taxon>
        <taxon>eudicotyledons</taxon>
        <taxon>Gunneridae</taxon>
        <taxon>Pentapetalae</taxon>
        <taxon>rosids</taxon>
        <taxon>fabids</taxon>
        <taxon>Fabales</taxon>
        <taxon>Fabaceae</taxon>
        <taxon>Papilionoideae</taxon>
        <taxon>50 kb inversion clade</taxon>
        <taxon>NPAAA clade</taxon>
        <taxon>Hologalegina</taxon>
        <taxon>IRL clade</taxon>
        <taxon>Trifolieae</taxon>
        <taxon>Trifolium</taxon>
    </lineage>
</organism>
<reference evidence="1" key="1">
    <citation type="submission" date="2023-10" db="EMBL/GenBank/DDBJ databases">
        <authorList>
            <person name="Rodriguez Cubillos JULIANA M."/>
            <person name="De Vega J."/>
        </authorList>
    </citation>
    <scope>NUCLEOTIDE SEQUENCE</scope>
</reference>
<name>A0ACB0K6F1_TRIPR</name>